<dbReference type="SUPFAM" id="SSF63748">
    <property type="entry name" value="Tudor/PWWP/MBT"/>
    <property type="match status" value="1"/>
</dbReference>
<keyword evidence="3" id="KW-1185">Reference proteome</keyword>
<dbReference type="AlphaFoldDB" id="A0A0N4V3V2"/>
<dbReference type="EMBL" id="UXUI01007863">
    <property type="protein sequence ID" value="VDD89707.1"/>
    <property type="molecule type" value="Genomic_DNA"/>
</dbReference>
<protein>
    <submittedName>
        <fullName evidence="4">Tudor domain-containing protein</fullName>
    </submittedName>
</protein>
<evidence type="ECO:0000313" key="3">
    <source>
        <dbReference type="Proteomes" id="UP000274131"/>
    </source>
</evidence>
<dbReference type="STRING" id="51028.A0A0N4V3V2"/>
<evidence type="ECO:0000256" key="1">
    <source>
        <dbReference type="SAM" id="MobiDB-lite"/>
    </source>
</evidence>
<dbReference type="WBParaSite" id="EVEC_0000475001-mRNA-1">
    <property type="protein sequence ID" value="EVEC_0000475001-mRNA-1"/>
    <property type="gene ID" value="EVEC_0000475001"/>
</dbReference>
<name>A0A0N4V3V2_ENTVE</name>
<feature type="region of interest" description="Disordered" evidence="1">
    <location>
        <begin position="675"/>
        <end position="700"/>
    </location>
</feature>
<reference evidence="2 3" key="2">
    <citation type="submission" date="2018-10" db="EMBL/GenBank/DDBJ databases">
        <authorList>
            <consortium name="Pathogen Informatics"/>
        </authorList>
    </citation>
    <scope>NUCLEOTIDE SEQUENCE [LARGE SCALE GENOMIC DNA]</scope>
</reference>
<reference evidence="4" key="1">
    <citation type="submission" date="2016-04" db="UniProtKB">
        <authorList>
            <consortium name="WormBaseParasite"/>
        </authorList>
    </citation>
    <scope>IDENTIFICATION</scope>
</reference>
<organism evidence="4">
    <name type="scientific">Enterobius vermicularis</name>
    <name type="common">Human pinworm</name>
    <dbReference type="NCBI Taxonomy" id="51028"/>
    <lineage>
        <taxon>Eukaryota</taxon>
        <taxon>Metazoa</taxon>
        <taxon>Ecdysozoa</taxon>
        <taxon>Nematoda</taxon>
        <taxon>Chromadorea</taxon>
        <taxon>Rhabditida</taxon>
        <taxon>Spirurina</taxon>
        <taxon>Oxyuridomorpha</taxon>
        <taxon>Oxyuroidea</taxon>
        <taxon>Oxyuridae</taxon>
        <taxon>Enterobius</taxon>
    </lineage>
</organism>
<accession>A0A0N4V3V2</accession>
<sequence length="700" mass="77856">MVILALPSSLENFEGRVNHTAVAGQSETIVFVSPLGSERYKANITACLKGIAENLEAVPSPSQKTLGFNFLHSYFVVSAGEAYIAKVGGLLERAHIIRRPTPTRFQIYLLDQGFQDEVEYTDLFEYPEELLSVGAFTCICPVLVSSDELPKVDNNIIDRKCICIVEGVAKSVVVFGFVKGKLSVENVNGLADSKKDALDSRSFESFDSSTFDGRSLSSTSDSFSESELIYSFNVVAYSRGDLVRDLILMIGCTKKTMKCLGAVPVRQIGAFFKQSAFKGFSPEGLPTVINVRFDKMDRLYSTFWVVNAKTFSTVEQVLKGSAKRLSRCPNLTVTGEGLAESVPCVVRTRTDSPFKEFYRAVPIRFDSSSKRFSIFLVDFGWFKWVVANDVYDISILDEVDPVRNLPVALIHCREVEEGSLHAKDLTKGRECRMVIKERDSKNICSVSLYDVSEKPVLAGNSFSLHNDEIVARDEEEKLPSNVADLTDISSCRKLINDVCVQQLKVSLMMETLSTCPTNYNQSWAGPGLYPSTPVLPTFMPVVPMPLIMPLQSSVTGKKGVMHSGGNAESGDLSTFCEDKNQTSWSYRQNESKKSWEFNEGCSYNTASLKRHKPGFSPGQKNNHSIYNHDRNQGRYVPNSSVRQEREGTDVRVPYDGNGLTVIEFLSKLIHADGEKGSRWDRISKRGPVQHQNDRKGIGIK</sequence>
<dbReference type="Proteomes" id="UP000274131">
    <property type="component" value="Unassembled WGS sequence"/>
</dbReference>
<feature type="region of interest" description="Disordered" evidence="1">
    <location>
        <begin position="608"/>
        <end position="635"/>
    </location>
</feature>
<dbReference type="CDD" id="cd20379">
    <property type="entry name" value="Tudor_dTUD-like"/>
    <property type="match status" value="1"/>
</dbReference>
<evidence type="ECO:0000313" key="2">
    <source>
        <dbReference type="EMBL" id="VDD89707.1"/>
    </source>
</evidence>
<dbReference type="OrthoDB" id="5852884at2759"/>
<evidence type="ECO:0000313" key="4">
    <source>
        <dbReference type="WBParaSite" id="EVEC_0000475001-mRNA-1"/>
    </source>
</evidence>
<proteinExistence type="predicted"/>
<gene>
    <name evidence="2" type="ORF">EVEC_LOCUS4458</name>
</gene>
<feature type="compositionally biased region" description="Basic and acidic residues" evidence="1">
    <location>
        <begin position="691"/>
        <end position="700"/>
    </location>
</feature>